<comment type="similarity">
    <text evidence="10 12">Belongs to the RNase Y family.</text>
</comment>
<keyword evidence="7 12" id="KW-0694">RNA-binding</keyword>
<evidence type="ECO:0000256" key="1">
    <source>
        <dbReference type="ARBA" id="ARBA00004162"/>
    </source>
</evidence>
<keyword evidence="17" id="KW-1185">Reference proteome</keyword>
<dbReference type="HOGENOM" id="CLU_028328_1_0_9"/>
<dbReference type="PANTHER" id="PTHR12826">
    <property type="entry name" value="RIBONUCLEASE Y"/>
    <property type="match status" value="1"/>
</dbReference>
<evidence type="ECO:0000256" key="9">
    <source>
        <dbReference type="ARBA" id="ARBA00023136"/>
    </source>
</evidence>
<proteinExistence type="inferred from homology"/>
<protein>
    <recommendedName>
        <fullName evidence="11 12">Ribonuclease Y</fullName>
        <shortName evidence="12">RNase Y</shortName>
        <ecNumber evidence="12 13">3.1.-.-</ecNumber>
    </recommendedName>
</protein>
<keyword evidence="6 12" id="KW-0378">Hydrolase</keyword>
<dbReference type="Proteomes" id="UP000001401">
    <property type="component" value="Chromosome"/>
</dbReference>
<dbReference type="FunFam" id="3.30.1370.10:FF:000006">
    <property type="entry name" value="Ribonuclease Y"/>
    <property type="match status" value="1"/>
</dbReference>
<evidence type="ECO:0000256" key="10">
    <source>
        <dbReference type="ARBA" id="ARBA00061537"/>
    </source>
</evidence>
<name>E6TS31_EVAC2</name>
<dbReference type="RefSeq" id="WP_013489019.1">
    <property type="nucleotide sequence ID" value="NC_014829.1"/>
</dbReference>
<dbReference type="CDD" id="cd00077">
    <property type="entry name" value="HDc"/>
    <property type="match status" value="1"/>
</dbReference>
<feature type="domain" description="HD" evidence="15">
    <location>
        <begin position="337"/>
        <end position="430"/>
    </location>
</feature>
<feature type="transmembrane region" description="Helical" evidence="12">
    <location>
        <begin position="6"/>
        <end position="25"/>
    </location>
</feature>
<keyword evidence="9 12" id="KW-0472">Membrane</keyword>
<evidence type="ECO:0000256" key="2">
    <source>
        <dbReference type="ARBA" id="ARBA00022475"/>
    </source>
</evidence>
<evidence type="ECO:0000256" key="11">
    <source>
        <dbReference type="ARBA" id="ARBA00073072"/>
    </source>
</evidence>
<keyword evidence="2 12" id="KW-1003">Cell membrane</keyword>
<dbReference type="EMBL" id="CP002394">
    <property type="protein sequence ID" value="ADU30685.1"/>
    <property type="molecule type" value="Genomic_DNA"/>
</dbReference>
<evidence type="ECO:0000256" key="7">
    <source>
        <dbReference type="ARBA" id="ARBA00022884"/>
    </source>
</evidence>
<dbReference type="InterPro" id="IPR017705">
    <property type="entry name" value="Ribonuclease_Y"/>
</dbReference>
<comment type="subcellular location">
    <subcellularLocation>
        <location evidence="1 12">Cell membrane</location>
        <topology evidence="1 12">Single-pass membrane protein</topology>
    </subcellularLocation>
</comment>
<dbReference type="InterPro" id="IPR004088">
    <property type="entry name" value="KH_dom_type_1"/>
</dbReference>
<reference evidence="16 17" key="1">
    <citation type="submission" date="2010-12" db="EMBL/GenBank/DDBJ databases">
        <title>Complete sequence of Bacillus cellulosilyticus DSM 2522.</title>
        <authorList>
            <consortium name="US DOE Joint Genome Institute"/>
            <person name="Lucas S."/>
            <person name="Copeland A."/>
            <person name="Lapidus A."/>
            <person name="Cheng J.-F."/>
            <person name="Bruce D."/>
            <person name="Goodwin L."/>
            <person name="Pitluck S."/>
            <person name="Chertkov O."/>
            <person name="Detter J.C."/>
            <person name="Han C."/>
            <person name="Tapia R."/>
            <person name="Land M."/>
            <person name="Hauser L."/>
            <person name="Jeffries C."/>
            <person name="Kyrpides N."/>
            <person name="Ivanova N."/>
            <person name="Mikhailova N."/>
            <person name="Brumm P."/>
            <person name="Mead D."/>
            <person name="Woyke T."/>
        </authorList>
    </citation>
    <scope>NUCLEOTIDE SEQUENCE [LARGE SCALE GENOMIC DNA]</scope>
    <source>
        <strain evidence="17">ATCC 21833 / DSM 2522 / FERM P-1141 / JCM 9156 / N-4</strain>
    </source>
</reference>
<evidence type="ECO:0000259" key="15">
    <source>
        <dbReference type="PROSITE" id="PS51831"/>
    </source>
</evidence>
<dbReference type="GO" id="GO:0006402">
    <property type="term" value="P:mRNA catabolic process"/>
    <property type="evidence" value="ECO:0007669"/>
    <property type="project" value="UniProtKB-UniRule"/>
</dbReference>
<feature type="coiled-coil region" evidence="14">
    <location>
        <begin position="38"/>
        <end position="140"/>
    </location>
</feature>
<dbReference type="InterPro" id="IPR003607">
    <property type="entry name" value="HD/PDEase_dom"/>
</dbReference>
<dbReference type="SUPFAM" id="SSF54791">
    <property type="entry name" value="Eukaryotic type KH-domain (KH-domain type I)"/>
    <property type="match status" value="1"/>
</dbReference>
<keyword evidence="14" id="KW-0175">Coiled coil</keyword>
<dbReference type="CDD" id="cd22431">
    <property type="entry name" value="KH-I_RNaseY"/>
    <property type="match status" value="1"/>
</dbReference>
<dbReference type="OrthoDB" id="9803205at2"/>
<dbReference type="AlphaFoldDB" id="E6TS31"/>
<evidence type="ECO:0000313" key="16">
    <source>
        <dbReference type="EMBL" id="ADU30685.1"/>
    </source>
</evidence>
<dbReference type="PANTHER" id="PTHR12826:SF15">
    <property type="entry name" value="RIBONUCLEASE Y"/>
    <property type="match status" value="1"/>
</dbReference>
<comment type="function">
    <text evidence="12">Endoribonuclease that initiates mRNA decay.</text>
</comment>
<dbReference type="eggNOG" id="COG1418">
    <property type="taxonomic scope" value="Bacteria"/>
</dbReference>
<dbReference type="GO" id="GO:0005886">
    <property type="term" value="C:plasma membrane"/>
    <property type="evidence" value="ECO:0007669"/>
    <property type="project" value="UniProtKB-SubCell"/>
</dbReference>
<organism evidence="16 17">
    <name type="scientific">Evansella cellulosilytica (strain ATCC 21833 / DSM 2522 / FERM P-1141 / JCM 9156 / N-4)</name>
    <name type="common">Bacillus cellulosilyticus</name>
    <dbReference type="NCBI Taxonomy" id="649639"/>
    <lineage>
        <taxon>Bacteria</taxon>
        <taxon>Bacillati</taxon>
        <taxon>Bacillota</taxon>
        <taxon>Bacilli</taxon>
        <taxon>Bacillales</taxon>
        <taxon>Bacillaceae</taxon>
        <taxon>Evansella</taxon>
    </lineage>
</organism>
<dbReference type="Pfam" id="PF12072">
    <property type="entry name" value="RNase_Y_N"/>
    <property type="match status" value="1"/>
</dbReference>
<dbReference type="SMART" id="SM00322">
    <property type="entry name" value="KH"/>
    <property type="match status" value="1"/>
</dbReference>
<dbReference type="InterPro" id="IPR006674">
    <property type="entry name" value="HD_domain"/>
</dbReference>
<dbReference type="Pfam" id="PF00013">
    <property type="entry name" value="KH_1"/>
    <property type="match status" value="1"/>
</dbReference>
<dbReference type="Gene3D" id="3.30.1370.10">
    <property type="entry name" value="K Homology domain, type 1"/>
    <property type="match status" value="1"/>
</dbReference>
<evidence type="ECO:0000256" key="12">
    <source>
        <dbReference type="HAMAP-Rule" id="MF_00335"/>
    </source>
</evidence>
<dbReference type="InterPro" id="IPR036612">
    <property type="entry name" value="KH_dom_type_1_sf"/>
</dbReference>
<dbReference type="NCBIfam" id="TIGR00277">
    <property type="entry name" value="HDIG"/>
    <property type="match status" value="1"/>
</dbReference>
<dbReference type="PROSITE" id="PS50084">
    <property type="entry name" value="KH_TYPE_1"/>
    <property type="match status" value="1"/>
</dbReference>
<evidence type="ECO:0000256" key="6">
    <source>
        <dbReference type="ARBA" id="ARBA00022801"/>
    </source>
</evidence>
<dbReference type="Gene3D" id="1.10.3210.10">
    <property type="entry name" value="Hypothetical protein af1432"/>
    <property type="match status" value="1"/>
</dbReference>
<evidence type="ECO:0000256" key="13">
    <source>
        <dbReference type="NCBIfam" id="TIGR03319"/>
    </source>
</evidence>
<dbReference type="EC" id="3.1.-.-" evidence="12 13"/>
<sequence>MPNPFIQILILLFTAIIVFFIGYFVRKSIAEAKISSAEQLAKQTIEDAKREADASKKEAILEAKDEAHKLRMEAEREVRDRRNDIQKQENRLVQKEEILDRKSETLDKKEESLEKREIDLSKRQQQIDEMNSKVEEMLEKQLQELERISGFTKDEAREIIMKSVDEELTHEKAVLIKDAVTSAKEEADKKAREILSMSIQRCAADHVAETTVSVVTLPNDEMKGRIIGREGRNIRALETLTGIDLIIDDTPEAVILSGFDPIRREIAKTALEKLVQDGRIHPARIEETVDKSRREVDELIREYGEQTTFEMGIHNLHPDLIKILGRLKFRTSYGQNVLKHSMEVAYLSGLMAAEIGEDVQLARRAGLLHDLGKAIDHEVEGSHVEIGVELATKYKEHPVVINSIASHHGDTEATSIIATLVAAADALSAARPGARRETLETYIKRLEKLEEISESFEGVEKTFAIQAGREVRIMVKPDFITDEDSYRLAREITKKIEDELDYPGHIKVTVIRETRAVEYAK</sequence>
<dbReference type="STRING" id="649639.Bcell_2428"/>
<dbReference type="InterPro" id="IPR022711">
    <property type="entry name" value="RNase_Y_N"/>
</dbReference>
<evidence type="ECO:0000256" key="5">
    <source>
        <dbReference type="ARBA" id="ARBA00022759"/>
    </source>
</evidence>
<dbReference type="NCBIfam" id="TIGR03319">
    <property type="entry name" value="RNase_Y"/>
    <property type="match status" value="1"/>
</dbReference>
<keyword evidence="5 12" id="KW-0255">Endonuclease</keyword>
<dbReference type="GO" id="GO:0016787">
    <property type="term" value="F:hydrolase activity"/>
    <property type="evidence" value="ECO:0007669"/>
    <property type="project" value="UniProtKB-KW"/>
</dbReference>
<dbReference type="Pfam" id="PF01966">
    <property type="entry name" value="HD"/>
    <property type="match status" value="1"/>
</dbReference>
<dbReference type="InterPro" id="IPR004087">
    <property type="entry name" value="KH_dom"/>
</dbReference>
<keyword evidence="8 12" id="KW-1133">Transmembrane helix</keyword>
<evidence type="ECO:0000256" key="8">
    <source>
        <dbReference type="ARBA" id="ARBA00022989"/>
    </source>
</evidence>
<dbReference type="GO" id="GO:0003723">
    <property type="term" value="F:RNA binding"/>
    <property type="evidence" value="ECO:0007669"/>
    <property type="project" value="UniProtKB-UniRule"/>
</dbReference>
<accession>E6TS31</accession>
<evidence type="ECO:0000256" key="14">
    <source>
        <dbReference type="SAM" id="Coils"/>
    </source>
</evidence>
<dbReference type="FunFam" id="1.10.3210.10:FF:000003">
    <property type="entry name" value="Ribonuclease Y"/>
    <property type="match status" value="1"/>
</dbReference>
<evidence type="ECO:0000313" key="17">
    <source>
        <dbReference type="Proteomes" id="UP000001401"/>
    </source>
</evidence>
<dbReference type="HAMAP" id="MF_00335">
    <property type="entry name" value="RNase_Y"/>
    <property type="match status" value="1"/>
</dbReference>
<dbReference type="KEGG" id="bco:Bcell_2428"/>
<dbReference type="SUPFAM" id="SSF109604">
    <property type="entry name" value="HD-domain/PDEase-like"/>
    <property type="match status" value="1"/>
</dbReference>
<dbReference type="PROSITE" id="PS51831">
    <property type="entry name" value="HD"/>
    <property type="match status" value="1"/>
</dbReference>
<gene>
    <name evidence="12" type="primary">rny</name>
    <name evidence="16" type="ordered locus">Bcell_2428</name>
</gene>
<dbReference type="InterPro" id="IPR006675">
    <property type="entry name" value="HDIG_dom"/>
</dbReference>
<evidence type="ECO:0000256" key="3">
    <source>
        <dbReference type="ARBA" id="ARBA00022692"/>
    </source>
</evidence>
<evidence type="ECO:0000256" key="4">
    <source>
        <dbReference type="ARBA" id="ARBA00022722"/>
    </source>
</evidence>
<keyword evidence="4 12" id="KW-0540">Nuclease</keyword>
<dbReference type="SMART" id="SM00471">
    <property type="entry name" value="HDc"/>
    <property type="match status" value="1"/>
</dbReference>
<keyword evidence="3 12" id="KW-0812">Transmembrane</keyword>
<dbReference type="GO" id="GO:0004521">
    <property type="term" value="F:RNA endonuclease activity"/>
    <property type="evidence" value="ECO:0007669"/>
    <property type="project" value="UniProtKB-UniRule"/>
</dbReference>